<feature type="domain" description="Aldehyde dehydrogenase" evidence="2">
    <location>
        <begin position="19"/>
        <end position="442"/>
    </location>
</feature>
<gene>
    <name evidence="3" type="ORF">KBTEX_02978</name>
</gene>
<dbReference type="Gene3D" id="3.40.309.10">
    <property type="entry name" value="Aldehyde Dehydrogenase, Chain A, domain 2"/>
    <property type="match status" value="1"/>
</dbReference>
<name>A0A5B8RFM0_9ZZZZ</name>
<sequence>MSVDIHHMIGARTSAAAGGDVPEATREEVDAACREAAAAAADYRARPLAERAAFLERAADEIDATVEALVESVPRETALPEARARGELARTTGQLRLFATVVRRGDFLGARIDHADADRTPPQPDIRQYRAPLGPVAVFGASNFPLAFSVAGGDTASALAAGSPVVVKAHPGHPVTSAIVAGAVRRAVAASGMPDGVFNLVHGAGHDVGGTLVQHPDIAAVAFTGSFGGGTALARLAQERPTPIPVFAEMGSVNPMFVLPGRLAEAPEALAKGYVDSVTLGAGQFCTNPGLLFAEAGEDLDRFCAAVADELAARAPATMLHEGIQSAYDAGAERLAGMGGVQAVGTGGDAAGQAAARVFRTDRRAFAAEPALAEEVFGPASLIVAVDDAGGMGDVAADLPGQLTATVHGTDADLAGAGALVDVLQQRAGRVLFNGYPTGVAVCDAMVHGGPWPATTAPGTTSVGTLAIERFLRPVCLQDCPAGLLPEALQEGNPLGLRRLVDGAWQGID</sequence>
<evidence type="ECO:0000259" key="2">
    <source>
        <dbReference type="Pfam" id="PF00171"/>
    </source>
</evidence>
<proteinExistence type="predicted"/>
<dbReference type="SUPFAM" id="SSF53720">
    <property type="entry name" value="ALDH-like"/>
    <property type="match status" value="1"/>
</dbReference>
<dbReference type="EMBL" id="MN079158">
    <property type="protein sequence ID" value="QEA06638.1"/>
    <property type="molecule type" value="Genomic_DNA"/>
</dbReference>
<organism evidence="3">
    <name type="scientific">uncultured organism</name>
    <dbReference type="NCBI Taxonomy" id="155900"/>
    <lineage>
        <taxon>unclassified sequences</taxon>
        <taxon>environmental samples</taxon>
    </lineage>
</organism>
<evidence type="ECO:0000256" key="1">
    <source>
        <dbReference type="ARBA" id="ARBA00023002"/>
    </source>
</evidence>
<dbReference type="GO" id="GO:0047533">
    <property type="term" value="F:2,5-dioxovalerate dehydrogenase (NADP+) activity"/>
    <property type="evidence" value="ECO:0007669"/>
    <property type="project" value="UniProtKB-EC"/>
</dbReference>
<dbReference type="InterPro" id="IPR015590">
    <property type="entry name" value="Aldehyde_DH_dom"/>
</dbReference>
<dbReference type="InterPro" id="IPR044151">
    <property type="entry name" value="ALDH_KGSADH"/>
</dbReference>
<dbReference type="PANTHER" id="PTHR43353:SF3">
    <property type="entry name" value="ALDEHYDE DEHYDROGENASE-RELATED"/>
    <property type="match status" value="1"/>
</dbReference>
<dbReference type="EC" id="1.2.1.26" evidence="3"/>
<dbReference type="InterPro" id="IPR016161">
    <property type="entry name" value="Ald_DH/histidinol_DH"/>
</dbReference>
<dbReference type="PANTHER" id="PTHR43353">
    <property type="entry name" value="SUCCINATE-SEMIALDEHYDE DEHYDROGENASE, MITOCHONDRIAL"/>
    <property type="match status" value="1"/>
</dbReference>
<dbReference type="InterPro" id="IPR016163">
    <property type="entry name" value="Ald_DH_C"/>
</dbReference>
<evidence type="ECO:0000313" key="3">
    <source>
        <dbReference type="EMBL" id="QEA06638.1"/>
    </source>
</evidence>
<dbReference type="AlphaFoldDB" id="A0A5B8RFM0"/>
<dbReference type="Gene3D" id="3.40.605.10">
    <property type="entry name" value="Aldehyde Dehydrogenase, Chain A, domain 1"/>
    <property type="match status" value="1"/>
</dbReference>
<reference evidence="3" key="1">
    <citation type="submission" date="2019-06" db="EMBL/GenBank/DDBJ databases">
        <authorList>
            <person name="Murdoch R.W."/>
            <person name="Fathepure B."/>
        </authorList>
    </citation>
    <scope>NUCLEOTIDE SEQUENCE</scope>
</reference>
<dbReference type="InterPro" id="IPR050740">
    <property type="entry name" value="Aldehyde_DH_Superfamily"/>
</dbReference>
<dbReference type="CDD" id="cd07129">
    <property type="entry name" value="ALDH_KGSADH"/>
    <property type="match status" value="1"/>
</dbReference>
<dbReference type="Pfam" id="PF00171">
    <property type="entry name" value="Aldedh"/>
    <property type="match status" value="1"/>
</dbReference>
<keyword evidence="1 3" id="KW-0560">Oxidoreductase</keyword>
<accession>A0A5B8RFM0</accession>
<dbReference type="InterPro" id="IPR016162">
    <property type="entry name" value="Ald_DH_N"/>
</dbReference>
<protein>
    <submittedName>
        <fullName evidence="3">Alpha-ketoglutaric semialdehyde dehydrogenase</fullName>
        <ecNumber evidence="3">1.2.1.26</ecNumber>
    </submittedName>
</protein>